<sequence>MSQHIRELKLPITALRQAEEKKQTILDGIEILVVSSLGTPSFFMLFSWSKKASEFINWIIWTIESSFHGIFCKDNSNILRPEGESA</sequence>
<dbReference type="Gramene" id="OE9A038570T1">
    <property type="protein sequence ID" value="OE9A038570C1"/>
    <property type="gene ID" value="OE9A038570"/>
</dbReference>
<name>A0A8S0V0C4_OLEEU</name>
<gene>
    <name evidence="1" type="ORF">OLEA9_A038570</name>
</gene>
<protein>
    <submittedName>
        <fullName evidence="1">Uncharacterized protein</fullName>
    </submittedName>
</protein>
<organism evidence="1 2">
    <name type="scientific">Olea europaea subsp. europaea</name>
    <dbReference type="NCBI Taxonomy" id="158383"/>
    <lineage>
        <taxon>Eukaryota</taxon>
        <taxon>Viridiplantae</taxon>
        <taxon>Streptophyta</taxon>
        <taxon>Embryophyta</taxon>
        <taxon>Tracheophyta</taxon>
        <taxon>Spermatophyta</taxon>
        <taxon>Magnoliopsida</taxon>
        <taxon>eudicotyledons</taxon>
        <taxon>Gunneridae</taxon>
        <taxon>Pentapetalae</taxon>
        <taxon>asterids</taxon>
        <taxon>lamiids</taxon>
        <taxon>Lamiales</taxon>
        <taxon>Oleaceae</taxon>
        <taxon>Oleeae</taxon>
        <taxon>Olea</taxon>
    </lineage>
</organism>
<reference evidence="1 2" key="1">
    <citation type="submission" date="2019-12" db="EMBL/GenBank/DDBJ databases">
        <authorList>
            <person name="Alioto T."/>
            <person name="Alioto T."/>
            <person name="Gomez Garrido J."/>
        </authorList>
    </citation>
    <scope>NUCLEOTIDE SEQUENCE [LARGE SCALE GENOMIC DNA]</scope>
</reference>
<dbReference type="AlphaFoldDB" id="A0A8S0V0C4"/>
<evidence type="ECO:0000313" key="1">
    <source>
        <dbReference type="EMBL" id="CAA3026749.1"/>
    </source>
</evidence>
<dbReference type="Proteomes" id="UP000594638">
    <property type="component" value="Unassembled WGS sequence"/>
</dbReference>
<comment type="caution">
    <text evidence="1">The sequence shown here is derived from an EMBL/GenBank/DDBJ whole genome shotgun (WGS) entry which is preliminary data.</text>
</comment>
<accession>A0A8S0V0C4</accession>
<dbReference type="EMBL" id="CACTIH010009177">
    <property type="protein sequence ID" value="CAA3026749.1"/>
    <property type="molecule type" value="Genomic_DNA"/>
</dbReference>
<keyword evidence="2" id="KW-1185">Reference proteome</keyword>
<proteinExistence type="predicted"/>
<evidence type="ECO:0000313" key="2">
    <source>
        <dbReference type="Proteomes" id="UP000594638"/>
    </source>
</evidence>